<dbReference type="Proteomes" id="UP000285274">
    <property type="component" value="Unassembled WGS sequence"/>
</dbReference>
<dbReference type="PANTHER" id="PTHR11070:SF48">
    <property type="entry name" value="ATP-DEPENDENT HELICASE_NUCLEASE SUBUNIT A"/>
    <property type="match status" value="1"/>
</dbReference>
<dbReference type="EMBL" id="QRVM01000004">
    <property type="protein sequence ID" value="RGS48854.1"/>
    <property type="molecule type" value="Genomic_DNA"/>
</dbReference>
<protein>
    <recommendedName>
        <fullName evidence="12">DNA 3'-5' helicase</fullName>
        <ecNumber evidence="12">5.6.2.4</ecNumber>
    </recommendedName>
</protein>
<feature type="domain" description="UvrD-like helicase ATP-binding" evidence="15">
    <location>
        <begin position="1"/>
        <end position="431"/>
    </location>
</feature>
<dbReference type="GO" id="GO:0003677">
    <property type="term" value="F:DNA binding"/>
    <property type="evidence" value="ECO:0007669"/>
    <property type="project" value="UniProtKB-KW"/>
</dbReference>
<comment type="caution">
    <text evidence="17">The sequence shown here is derived from an EMBL/GenBank/DDBJ whole genome shotgun (WGS) entry which is preliminary data.</text>
</comment>
<evidence type="ECO:0000256" key="11">
    <source>
        <dbReference type="ARBA" id="ARBA00034617"/>
    </source>
</evidence>
<reference evidence="17 18" key="1">
    <citation type="submission" date="2018-08" db="EMBL/GenBank/DDBJ databases">
        <title>A genome reference for cultivated species of the human gut microbiota.</title>
        <authorList>
            <person name="Zou Y."/>
            <person name="Xue W."/>
            <person name="Luo G."/>
        </authorList>
    </citation>
    <scope>NUCLEOTIDE SEQUENCE [LARGE SCALE GENOMIC DNA]</scope>
    <source>
        <strain evidence="17 18">AF22-10AC</strain>
    </source>
</reference>
<evidence type="ECO:0000256" key="3">
    <source>
        <dbReference type="ARBA" id="ARBA00022763"/>
    </source>
</evidence>
<comment type="catalytic activity">
    <reaction evidence="13">
        <text>ATP + H2O = ADP + phosphate + H(+)</text>
        <dbReference type="Rhea" id="RHEA:13065"/>
        <dbReference type="ChEBI" id="CHEBI:15377"/>
        <dbReference type="ChEBI" id="CHEBI:15378"/>
        <dbReference type="ChEBI" id="CHEBI:30616"/>
        <dbReference type="ChEBI" id="CHEBI:43474"/>
        <dbReference type="ChEBI" id="CHEBI:456216"/>
        <dbReference type="EC" id="5.6.2.4"/>
    </reaction>
</comment>
<keyword evidence="9" id="KW-0234">DNA repair</keyword>
<accession>A0A412J951</accession>
<evidence type="ECO:0000256" key="10">
    <source>
        <dbReference type="ARBA" id="ARBA00023235"/>
    </source>
</evidence>
<dbReference type="InterPro" id="IPR000212">
    <property type="entry name" value="DNA_helicase_UvrD/REP"/>
</dbReference>
<dbReference type="InterPro" id="IPR011335">
    <property type="entry name" value="Restrct_endonuc-II-like"/>
</dbReference>
<dbReference type="GO" id="GO:0043138">
    <property type="term" value="F:3'-5' DNA helicase activity"/>
    <property type="evidence" value="ECO:0007669"/>
    <property type="project" value="UniProtKB-EC"/>
</dbReference>
<keyword evidence="7 14" id="KW-0067">ATP-binding</keyword>
<evidence type="ECO:0000256" key="8">
    <source>
        <dbReference type="ARBA" id="ARBA00023125"/>
    </source>
</evidence>
<dbReference type="InterPro" id="IPR038726">
    <property type="entry name" value="PDDEXK_AddAB-type"/>
</dbReference>
<evidence type="ECO:0000256" key="6">
    <source>
        <dbReference type="ARBA" id="ARBA00022839"/>
    </source>
</evidence>
<keyword evidence="2 14" id="KW-0547">Nucleotide-binding</keyword>
<dbReference type="GO" id="GO:0016887">
    <property type="term" value="F:ATP hydrolysis activity"/>
    <property type="evidence" value="ECO:0007669"/>
    <property type="project" value="RHEA"/>
</dbReference>
<evidence type="ECO:0000256" key="13">
    <source>
        <dbReference type="ARBA" id="ARBA00048988"/>
    </source>
</evidence>
<dbReference type="RefSeq" id="WP_118319080.1">
    <property type="nucleotide sequence ID" value="NZ_QRVM01000004.1"/>
</dbReference>
<dbReference type="Gene3D" id="3.90.320.10">
    <property type="match status" value="1"/>
</dbReference>
<dbReference type="GO" id="GO:0004527">
    <property type="term" value="F:exonuclease activity"/>
    <property type="evidence" value="ECO:0007669"/>
    <property type="project" value="UniProtKB-KW"/>
</dbReference>
<dbReference type="InterPro" id="IPR027417">
    <property type="entry name" value="P-loop_NTPase"/>
</dbReference>
<dbReference type="GO" id="GO:0005524">
    <property type="term" value="F:ATP binding"/>
    <property type="evidence" value="ECO:0007669"/>
    <property type="project" value="UniProtKB-UniRule"/>
</dbReference>
<evidence type="ECO:0000256" key="1">
    <source>
        <dbReference type="ARBA" id="ARBA00022722"/>
    </source>
</evidence>
<keyword evidence="4 14" id="KW-0378">Hydrolase</keyword>
<dbReference type="Gene3D" id="3.40.50.300">
    <property type="entry name" value="P-loop containing nucleotide triphosphate hydrolases"/>
    <property type="match status" value="4"/>
</dbReference>
<dbReference type="PANTHER" id="PTHR11070">
    <property type="entry name" value="UVRD / RECB / PCRA DNA HELICASE FAMILY MEMBER"/>
    <property type="match status" value="1"/>
</dbReference>
<keyword evidence="1" id="KW-0540">Nuclease</keyword>
<evidence type="ECO:0000256" key="7">
    <source>
        <dbReference type="ARBA" id="ARBA00022840"/>
    </source>
</evidence>
<keyword evidence="6" id="KW-0269">Exonuclease</keyword>
<dbReference type="SUPFAM" id="SSF52540">
    <property type="entry name" value="P-loop containing nucleoside triphosphate hydrolases"/>
    <property type="match status" value="1"/>
</dbReference>
<dbReference type="Pfam" id="PF12705">
    <property type="entry name" value="PDDEXK_1"/>
    <property type="match status" value="1"/>
</dbReference>
<evidence type="ECO:0000256" key="2">
    <source>
        <dbReference type="ARBA" id="ARBA00022741"/>
    </source>
</evidence>
<sequence>MDFSIPQKKAIDIRNTNVVVSASAGSGKTAVLVERLCQLVLKDHISIDSILAMTFTKDAAAEMKARLLSKLKAQPKTDYILQQMALLETASISTIDSFCLSIVQNYYYKIPISYTMSKQTASSAQTRIAFENAYKHAIQDLDLDAYTKLKMYFLSFGKTEEDIQKYIEDILAIINSKSEEDAKAWMENIQESYTYLNPKIMEYALKYFHNHCLAMTEILNEVINQIAKPEDYEIKKEYLSKCLDATSYSDFKSQFELYLKNTIGFKKTIDKVDYSKYQTSFKEHETRIVENLFDEAFYLKDIQNHKDLVDTLFELTNKVKLYFQLEKKKMEVIDFNDMEHFAYQLLQDPMIKEEMYNKYQMILVDEFQDTNELQEKIIASFCHENNVFRVGDIKQSIYGFRQANPKIMQAWMKKEDDNNTPLLLQENYRSNASVIQFNNDFYSKIMNNELLGEQFEEIDIANVGTKGQMESPQYPVRFLYTEYKDEEGNKATIKKNHNENRFDLIAQDIIEKHNAGMPYKSMCVLTRNHAPQEKLKAVFEAYNIPAMITIDHGFFTNPAIQIVISTLKALEDLTDDISLCASLMSPLFNVSFSQIANCCIEKEKGTSLYMSIKNEDFMKPFFELYANKNKTITQLLQYIYAYNNFYYAATTIQDKNNLDYLLELAGQFENQNDIHSFVLQLSKDAMQDQTQEASLYGKEDDVVQVKTMHQSKGLQFPVVYILSQHEQRDKHGSSCILFDSTLGLSLKGLSLDYKLKYNSIYHLALQTKKELDDLAEEMRVFYVATTRPQKELVIVDTIESIEDFYSPLNAYTLLEDESYTGWLLHTYANTNASLVVFDKKSELYERPLKVRQNNTPYTLPTYSKASKAFSSQTASGAKIKLDWKEVSLSKNMGTIRGTLFHEIVAQCSYPYQEKEILSYANSYGYTLKDHDIKQILALNEDSLYSSWMKEKHIFEQSYIIEEKNQVVHGFMDLVIYKEDEVIIVDFKTDAVDNEQKLIDLYTIQLQTYKKAMKKLTNVPINTYIYAFSLSKCIYLE</sequence>
<dbReference type="InterPro" id="IPR014017">
    <property type="entry name" value="DNA_helicase_UvrD-like_C"/>
</dbReference>
<dbReference type="InterPro" id="IPR014016">
    <property type="entry name" value="UvrD-like_ATP-bd"/>
</dbReference>
<dbReference type="PROSITE" id="PS51217">
    <property type="entry name" value="UVRD_HELICASE_CTER"/>
    <property type="match status" value="1"/>
</dbReference>
<dbReference type="GO" id="GO:0033202">
    <property type="term" value="C:DNA helicase complex"/>
    <property type="evidence" value="ECO:0007669"/>
    <property type="project" value="TreeGrafter"/>
</dbReference>
<comment type="catalytic activity">
    <reaction evidence="11">
        <text>Couples ATP hydrolysis with the unwinding of duplex DNA by translocating in the 3'-5' direction.</text>
        <dbReference type="EC" id="5.6.2.4"/>
    </reaction>
</comment>
<evidence type="ECO:0000259" key="16">
    <source>
        <dbReference type="PROSITE" id="PS51217"/>
    </source>
</evidence>
<dbReference type="PROSITE" id="PS51198">
    <property type="entry name" value="UVRD_HELICASE_ATP_BIND"/>
    <property type="match status" value="1"/>
</dbReference>
<keyword evidence="10" id="KW-0413">Isomerase</keyword>
<gene>
    <name evidence="17" type="ORF">DWX92_02040</name>
</gene>
<evidence type="ECO:0000256" key="12">
    <source>
        <dbReference type="ARBA" id="ARBA00034808"/>
    </source>
</evidence>
<dbReference type="GO" id="GO:0000725">
    <property type="term" value="P:recombinational repair"/>
    <property type="evidence" value="ECO:0007669"/>
    <property type="project" value="TreeGrafter"/>
</dbReference>
<organism evidence="17 18">
    <name type="scientific">Holdemanella biformis</name>
    <dbReference type="NCBI Taxonomy" id="1735"/>
    <lineage>
        <taxon>Bacteria</taxon>
        <taxon>Bacillati</taxon>
        <taxon>Bacillota</taxon>
        <taxon>Erysipelotrichia</taxon>
        <taxon>Erysipelotrichales</taxon>
        <taxon>Erysipelotrichaceae</taxon>
        <taxon>Holdemanella</taxon>
    </lineage>
</organism>
<evidence type="ECO:0000259" key="15">
    <source>
        <dbReference type="PROSITE" id="PS51198"/>
    </source>
</evidence>
<keyword evidence="8" id="KW-0238">DNA-binding</keyword>
<evidence type="ECO:0000256" key="9">
    <source>
        <dbReference type="ARBA" id="ARBA00023204"/>
    </source>
</evidence>
<name>A0A412J951_9FIRM</name>
<keyword evidence="3" id="KW-0227">DNA damage</keyword>
<evidence type="ECO:0000313" key="17">
    <source>
        <dbReference type="EMBL" id="RGS48854.1"/>
    </source>
</evidence>
<evidence type="ECO:0000256" key="14">
    <source>
        <dbReference type="PROSITE-ProRule" id="PRU00560"/>
    </source>
</evidence>
<evidence type="ECO:0000313" key="18">
    <source>
        <dbReference type="Proteomes" id="UP000285274"/>
    </source>
</evidence>
<dbReference type="InterPro" id="IPR011604">
    <property type="entry name" value="PDDEXK-like_dom_sf"/>
</dbReference>
<feature type="binding site" evidence="14">
    <location>
        <begin position="22"/>
        <end position="29"/>
    </location>
    <ligand>
        <name>ATP</name>
        <dbReference type="ChEBI" id="CHEBI:30616"/>
    </ligand>
</feature>
<feature type="domain" description="UvrD-like helicase C-terminal" evidence="16">
    <location>
        <begin position="458"/>
        <end position="713"/>
    </location>
</feature>
<dbReference type="AlphaFoldDB" id="A0A412J951"/>
<dbReference type="EC" id="5.6.2.4" evidence="12"/>
<dbReference type="SUPFAM" id="SSF52980">
    <property type="entry name" value="Restriction endonuclease-like"/>
    <property type="match status" value="1"/>
</dbReference>
<proteinExistence type="predicted"/>
<evidence type="ECO:0000256" key="5">
    <source>
        <dbReference type="ARBA" id="ARBA00022806"/>
    </source>
</evidence>
<dbReference type="Pfam" id="PF00580">
    <property type="entry name" value="UvrD-helicase"/>
    <property type="match status" value="1"/>
</dbReference>
<keyword evidence="5 14" id="KW-0347">Helicase</keyword>
<dbReference type="Pfam" id="PF13361">
    <property type="entry name" value="UvrD_C"/>
    <property type="match status" value="1"/>
</dbReference>
<dbReference type="GO" id="GO:0005829">
    <property type="term" value="C:cytosol"/>
    <property type="evidence" value="ECO:0007669"/>
    <property type="project" value="TreeGrafter"/>
</dbReference>
<evidence type="ECO:0000256" key="4">
    <source>
        <dbReference type="ARBA" id="ARBA00022801"/>
    </source>
</evidence>